<reference evidence="1" key="1">
    <citation type="submission" date="2020-02" db="EMBL/GenBank/DDBJ databases">
        <authorList>
            <person name="Meier V. D."/>
        </authorList>
    </citation>
    <scope>NUCLEOTIDE SEQUENCE</scope>
    <source>
        <strain evidence="1">AVDCRST_MAG02</strain>
    </source>
</reference>
<name>A0A6J4QKN4_9ACTN</name>
<sequence>MSAGPSRGDRPEENPGSMRLVIDLDLGLLPNDPDAELRRTLGFWTAWLPKMDLTQPAEHELRDSDHRVVGTLRLVDASEMGQPEATR</sequence>
<accession>A0A6J4QKN4</accession>
<organism evidence="1">
    <name type="scientific">uncultured Rubrobacteraceae bacterium</name>
    <dbReference type="NCBI Taxonomy" id="349277"/>
    <lineage>
        <taxon>Bacteria</taxon>
        <taxon>Bacillati</taxon>
        <taxon>Actinomycetota</taxon>
        <taxon>Rubrobacteria</taxon>
        <taxon>Rubrobacterales</taxon>
        <taxon>Rubrobacteraceae</taxon>
        <taxon>environmental samples</taxon>
    </lineage>
</organism>
<evidence type="ECO:0000313" key="1">
    <source>
        <dbReference type="EMBL" id="CAA9447548.1"/>
    </source>
</evidence>
<dbReference type="AlphaFoldDB" id="A0A6J4QKN4"/>
<protein>
    <submittedName>
        <fullName evidence="1">Uncharacterized protein</fullName>
    </submittedName>
</protein>
<dbReference type="EMBL" id="CADCVH010000017">
    <property type="protein sequence ID" value="CAA9447548.1"/>
    <property type="molecule type" value="Genomic_DNA"/>
</dbReference>
<gene>
    <name evidence="1" type="ORF">AVDCRST_MAG02-552</name>
</gene>
<proteinExistence type="predicted"/>